<dbReference type="NCBIfam" id="NF007032">
    <property type="entry name" value="PRK09496.1-4"/>
    <property type="match status" value="1"/>
</dbReference>
<dbReference type="FunFam" id="3.40.50.720:FF:000042">
    <property type="entry name" value="Trk system potassium transporter TrkA"/>
    <property type="match status" value="1"/>
</dbReference>
<dbReference type="Gene3D" id="3.30.70.1450">
    <property type="entry name" value="Regulator of K+ conductance, C-terminal domain"/>
    <property type="match status" value="2"/>
</dbReference>
<evidence type="ECO:0000256" key="6">
    <source>
        <dbReference type="ARBA" id="ARBA00023065"/>
    </source>
</evidence>
<dbReference type="RefSeq" id="WP_183947350.1">
    <property type="nucleotide sequence ID" value="NZ_JACHHX010000003.1"/>
</dbReference>
<dbReference type="Pfam" id="PF02080">
    <property type="entry name" value="TrkA_C"/>
    <property type="match status" value="2"/>
</dbReference>
<evidence type="ECO:0000259" key="8">
    <source>
        <dbReference type="PROSITE" id="PS51202"/>
    </source>
</evidence>
<dbReference type="EMBL" id="JACHHX010000003">
    <property type="protein sequence ID" value="MBB5014777.1"/>
    <property type="molecule type" value="Genomic_DNA"/>
</dbReference>
<dbReference type="Gene3D" id="3.40.50.720">
    <property type="entry name" value="NAD(P)-binding Rossmann-like Domain"/>
    <property type="match status" value="2"/>
</dbReference>
<comment type="caution">
    <text evidence="9">The sequence shown here is derived from an EMBL/GenBank/DDBJ whole genome shotgun (WGS) entry which is preliminary data.</text>
</comment>
<dbReference type="SUPFAM" id="SSF116726">
    <property type="entry name" value="TrkA C-terminal domain-like"/>
    <property type="match status" value="2"/>
</dbReference>
<protein>
    <recommendedName>
        <fullName evidence="1">Trk system potassium uptake protein TrkA</fullName>
    </recommendedName>
</protein>
<keyword evidence="10" id="KW-1185">Reference proteome</keyword>
<dbReference type="InterPro" id="IPR006036">
    <property type="entry name" value="K_uptake_TrkA"/>
</dbReference>
<dbReference type="PANTHER" id="PTHR43833:SF5">
    <property type="entry name" value="TRK SYSTEM POTASSIUM UPTAKE PROTEIN TRKA"/>
    <property type="match status" value="1"/>
</dbReference>
<dbReference type="InterPro" id="IPR050721">
    <property type="entry name" value="Trk_Ktr_HKT_K-transport"/>
</dbReference>
<dbReference type="NCBIfam" id="NF007030">
    <property type="entry name" value="PRK09496.1-1"/>
    <property type="match status" value="1"/>
</dbReference>
<accession>A0A7W8DCW9</accession>
<evidence type="ECO:0000256" key="3">
    <source>
        <dbReference type="ARBA" id="ARBA00022538"/>
    </source>
</evidence>
<dbReference type="SUPFAM" id="SSF51735">
    <property type="entry name" value="NAD(P)-binding Rossmann-fold domains"/>
    <property type="match status" value="2"/>
</dbReference>
<dbReference type="Proteomes" id="UP000519004">
    <property type="component" value="Unassembled WGS sequence"/>
</dbReference>
<dbReference type="FunFam" id="3.30.70.1450:FF:000001">
    <property type="entry name" value="Trk system potassium transporter TrkA"/>
    <property type="match status" value="1"/>
</dbReference>
<keyword evidence="3" id="KW-0633">Potassium transport</keyword>
<reference evidence="9 10" key="1">
    <citation type="submission" date="2020-08" db="EMBL/GenBank/DDBJ databases">
        <title>Genomic Encyclopedia of Type Strains, Phase IV (KMG-IV): sequencing the most valuable type-strain genomes for metagenomic binning, comparative biology and taxonomic classification.</title>
        <authorList>
            <person name="Goeker M."/>
        </authorList>
    </citation>
    <scope>NUCLEOTIDE SEQUENCE [LARGE SCALE GENOMIC DNA]</scope>
    <source>
        <strain evidence="9 10">DSM 25897</strain>
    </source>
</reference>
<keyword evidence="4" id="KW-0630">Potassium</keyword>
<keyword evidence="6" id="KW-0406">Ion transport</keyword>
<feature type="domain" description="RCK C-terminal" evidence="8">
    <location>
        <begin position="369"/>
        <end position="454"/>
    </location>
</feature>
<evidence type="ECO:0000313" key="9">
    <source>
        <dbReference type="EMBL" id="MBB5014777.1"/>
    </source>
</evidence>
<evidence type="ECO:0000256" key="5">
    <source>
        <dbReference type="ARBA" id="ARBA00023027"/>
    </source>
</evidence>
<gene>
    <name evidence="9" type="ORF">HNQ58_000653</name>
</gene>
<feature type="domain" description="RCK N-terminal" evidence="7">
    <location>
        <begin position="1"/>
        <end position="122"/>
    </location>
</feature>
<evidence type="ECO:0000259" key="7">
    <source>
        <dbReference type="PROSITE" id="PS51201"/>
    </source>
</evidence>
<evidence type="ECO:0000256" key="4">
    <source>
        <dbReference type="ARBA" id="ARBA00022958"/>
    </source>
</evidence>
<evidence type="ECO:0000256" key="1">
    <source>
        <dbReference type="ARBA" id="ARBA00017378"/>
    </source>
</evidence>
<dbReference type="NCBIfam" id="NF007031">
    <property type="entry name" value="PRK09496.1-2"/>
    <property type="match status" value="1"/>
</dbReference>
<name>A0A7W8DCW9_9GAMM</name>
<dbReference type="PROSITE" id="PS51201">
    <property type="entry name" value="RCK_N"/>
    <property type="match status" value="2"/>
</dbReference>
<dbReference type="InterPro" id="IPR036721">
    <property type="entry name" value="RCK_C_sf"/>
</dbReference>
<keyword evidence="5" id="KW-0520">NAD</keyword>
<dbReference type="PANTHER" id="PTHR43833">
    <property type="entry name" value="POTASSIUM CHANNEL PROTEIN 2-RELATED-RELATED"/>
    <property type="match status" value="1"/>
</dbReference>
<dbReference type="InterPro" id="IPR006037">
    <property type="entry name" value="RCK_C"/>
</dbReference>
<feature type="domain" description="RCK N-terminal" evidence="7">
    <location>
        <begin position="233"/>
        <end position="349"/>
    </location>
</feature>
<dbReference type="Pfam" id="PF02254">
    <property type="entry name" value="TrkA_N"/>
    <property type="match status" value="2"/>
</dbReference>
<evidence type="ECO:0000313" key="10">
    <source>
        <dbReference type="Proteomes" id="UP000519004"/>
    </source>
</evidence>
<feature type="domain" description="RCK C-terminal" evidence="8">
    <location>
        <begin position="142"/>
        <end position="227"/>
    </location>
</feature>
<dbReference type="PRINTS" id="PR00335">
    <property type="entry name" value="KUPTAKETRKA"/>
</dbReference>
<proteinExistence type="predicted"/>
<dbReference type="GO" id="GO:0015079">
    <property type="term" value="F:potassium ion transmembrane transporter activity"/>
    <property type="evidence" value="ECO:0007669"/>
    <property type="project" value="InterPro"/>
</dbReference>
<sequence length="459" mass="49460">MKILILGAGQVGSSVAAALASENNDITVVDTDAAKLRELSERLDIRTVNGHASLPSVLGQAGAEDAELVVAVTSSDEVNLIACQVAQTRYRTPTRVARVREAEYLEIPNLTHGETSAVSAAISPEQLVCRHVERLIEYPGALQVLDFANGRAQLVGVRAVAGGALVGHQIKELRSHLPASVDARVAAIFRAGRPVKPEGGTVIEADDEVFFLANRRDIPLVMSELRRVDSKRARRVFIAGGGNIGRSLARALENRYSVKILERSRDRAKRIAEDLVNSIVLVGDAADEELLREENIDQTDVYCALTNDDEANILSAMLAKRLGCSRVMSLINRPAYAELVEGGPIDIAISPQQITLGALLAHIREGAPARVHSLRRGAAEAIEAVARGDGRTSRVIGRSLDELELPEAATIGGIVRGDQLLIAHHDVVIEPEDHVIVFLMDKRHLPEVSALFQAGATWL</sequence>
<dbReference type="InterPro" id="IPR036291">
    <property type="entry name" value="NAD(P)-bd_dom_sf"/>
</dbReference>
<evidence type="ECO:0000256" key="2">
    <source>
        <dbReference type="ARBA" id="ARBA00022448"/>
    </source>
</evidence>
<dbReference type="InterPro" id="IPR003148">
    <property type="entry name" value="RCK_N"/>
</dbReference>
<dbReference type="NCBIfam" id="NF007039">
    <property type="entry name" value="PRK09496.3-2"/>
    <property type="match status" value="1"/>
</dbReference>
<keyword evidence="2" id="KW-0813">Transport</keyword>
<dbReference type="AlphaFoldDB" id="A0A7W8DCW9"/>
<dbReference type="GO" id="GO:0005886">
    <property type="term" value="C:plasma membrane"/>
    <property type="evidence" value="ECO:0007669"/>
    <property type="project" value="InterPro"/>
</dbReference>
<organism evidence="9 10">
    <name type="scientific">Rehaibacterium terrae</name>
    <dbReference type="NCBI Taxonomy" id="1341696"/>
    <lineage>
        <taxon>Bacteria</taxon>
        <taxon>Pseudomonadati</taxon>
        <taxon>Pseudomonadota</taxon>
        <taxon>Gammaproteobacteria</taxon>
        <taxon>Lysobacterales</taxon>
        <taxon>Lysobacteraceae</taxon>
        <taxon>Rehaibacterium</taxon>
    </lineage>
</organism>
<dbReference type="PROSITE" id="PS51202">
    <property type="entry name" value="RCK_C"/>
    <property type="match status" value="2"/>
</dbReference>